<organism evidence="1 2">
    <name type="scientific">Phaeosphaeria nodorum (strain SN15 / ATCC MYA-4574 / FGSC 10173)</name>
    <name type="common">Glume blotch fungus</name>
    <name type="synonym">Parastagonospora nodorum</name>
    <dbReference type="NCBI Taxonomy" id="321614"/>
    <lineage>
        <taxon>Eukaryota</taxon>
        <taxon>Fungi</taxon>
        <taxon>Dikarya</taxon>
        <taxon>Ascomycota</taxon>
        <taxon>Pezizomycotina</taxon>
        <taxon>Dothideomycetes</taxon>
        <taxon>Pleosporomycetidae</taxon>
        <taxon>Pleosporales</taxon>
        <taxon>Pleosporineae</taxon>
        <taxon>Phaeosphaeriaceae</taxon>
        <taxon>Parastagonospora</taxon>
    </lineage>
</organism>
<dbReference type="EMBL" id="CH445357">
    <property type="protein sequence ID" value="EAT77945.1"/>
    <property type="molecule type" value="Genomic_DNA"/>
</dbReference>
<evidence type="ECO:0000313" key="1">
    <source>
        <dbReference type="EMBL" id="EAT77945.1"/>
    </source>
</evidence>
<dbReference type="InParanoid" id="Q0U0N7"/>
<evidence type="ECO:0000313" key="2">
    <source>
        <dbReference type="Proteomes" id="UP000001055"/>
    </source>
</evidence>
<protein>
    <submittedName>
        <fullName evidence="1">Uncharacterized protein</fullName>
    </submittedName>
</protein>
<dbReference type="AlphaFoldDB" id="Q0U0N7"/>
<dbReference type="KEGG" id="pno:SNOG_14753"/>
<dbReference type="Proteomes" id="UP000001055">
    <property type="component" value="Unassembled WGS sequence"/>
</dbReference>
<reference evidence="2" key="1">
    <citation type="journal article" date="2007" name="Plant Cell">
        <title>Dothideomycete-plant interactions illuminated by genome sequencing and EST analysis of the wheat pathogen Stagonospora nodorum.</title>
        <authorList>
            <person name="Hane J.K."/>
            <person name="Lowe R.G."/>
            <person name="Solomon P.S."/>
            <person name="Tan K.C."/>
            <person name="Schoch C.L."/>
            <person name="Spatafora J.W."/>
            <person name="Crous P.W."/>
            <person name="Kodira C."/>
            <person name="Birren B.W."/>
            <person name="Galagan J.E."/>
            <person name="Torriani S.F."/>
            <person name="McDonald B.A."/>
            <person name="Oliver R.P."/>
        </authorList>
    </citation>
    <scope>NUCLEOTIDE SEQUENCE [LARGE SCALE GENOMIC DNA]</scope>
    <source>
        <strain evidence="2">SN15 / ATCC MYA-4574 / FGSC 10173</strain>
    </source>
</reference>
<dbReference type="RefSeq" id="XP_001804935.1">
    <property type="nucleotide sequence ID" value="XM_001804883.1"/>
</dbReference>
<name>Q0U0N7_PHANO</name>
<proteinExistence type="predicted"/>
<sequence length="81" mass="8665">MPHPECKGFTSPPSFPAAHYGTGGLIDHGFHSSKSLRTSAIRQSAKIWRSSPKGLHDEVLAVVEYQCGQSQGSRANEATGI</sequence>
<gene>
    <name evidence="1" type="ORF">SNOG_14753</name>
</gene>
<dbReference type="GeneID" id="5981861"/>
<accession>Q0U0N7</accession>